<organism evidence="1 2">
    <name type="scientific">Pseudoalteromonas issachenkonii</name>
    <dbReference type="NCBI Taxonomy" id="152297"/>
    <lineage>
        <taxon>Bacteria</taxon>
        <taxon>Pseudomonadati</taxon>
        <taxon>Pseudomonadota</taxon>
        <taxon>Gammaproteobacteria</taxon>
        <taxon>Alteromonadales</taxon>
        <taxon>Pseudoalteromonadaceae</taxon>
        <taxon>Pseudoalteromonas</taxon>
    </lineage>
</organism>
<evidence type="ECO:0000313" key="2">
    <source>
        <dbReference type="Proteomes" id="UP000217258"/>
    </source>
</evidence>
<dbReference type="EMBL" id="CP011030">
    <property type="protein sequence ID" value="ATC91395.1"/>
    <property type="molecule type" value="Genomic_DNA"/>
</dbReference>
<gene>
    <name evidence="1" type="ORF">PISS_a2595</name>
</gene>
<proteinExistence type="predicted"/>
<name>A0ABM6N4Y2_9GAMM</name>
<sequence>MSVFYKSYAQAVSNQHKQCGFYVFIHGSVVCYSHAMDFAINLP</sequence>
<protein>
    <submittedName>
        <fullName evidence="1">Uncharacterized protein</fullName>
    </submittedName>
</protein>
<dbReference type="Proteomes" id="UP000217258">
    <property type="component" value="Chromosome I"/>
</dbReference>
<reference evidence="1 2" key="1">
    <citation type="submission" date="2015-06" db="EMBL/GenBank/DDBJ databases">
        <authorList>
            <person name="Xie B.-B."/>
            <person name="Rong J.-C."/>
            <person name="Qin Q.-L."/>
            <person name="Zhang Y.-Z."/>
        </authorList>
    </citation>
    <scope>NUCLEOTIDE SEQUENCE [LARGE SCALE GENOMIC DNA]</scope>
    <source>
        <strain evidence="1 2">KMM 3549</strain>
    </source>
</reference>
<keyword evidence="2" id="KW-1185">Reference proteome</keyword>
<accession>A0ABM6N4Y2</accession>
<evidence type="ECO:0000313" key="1">
    <source>
        <dbReference type="EMBL" id="ATC91395.1"/>
    </source>
</evidence>